<dbReference type="Proteomes" id="UP000308652">
    <property type="component" value="Unassembled WGS sequence"/>
</dbReference>
<keyword evidence="2" id="KW-1185">Reference proteome</keyword>
<reference evidence="1 2" key="1">
    <citation type="journal article" date="2019" name="Nat. Ecol. Evol.">
        <title>Megaphylogeny resolves global patterns of mushroom evolution.</title>
        <authorList>
            <person name="Varga T."/>
            <person name="Krizsan K."/>
            <person name="Foldi C."/>
            <person name="Dima B."/>
            <person name="Sanchez-Garcia M."/>
            <person name="Sanchez-Ramirez S."/>
            <person name="Szollosi G.J."/>
            <person name="Szarkandi J.G."/>
            <person name="Papp V."/>
            <person name="Albert L."/>
            <person name="Andreopoulos W."/>
            <person name="Angelini C."/>
            <person name="Antonin V."/>
            <person name="Barry K.W."/>
            <person name="Bougher N.L."/>
            <person name="Buchanan P."/>
            <person name="Buyck B."/>
            <person name="Bense V."/>
            <person name="Catcheside P."/>
            <person name="Chovatia M."/>
            <person name="Cooper J."/>
            <person name="Damon W."/>
            <person name="Desjardin D."/>
            <person name="Finy P."/>
            <person name="Geml J."/>
            <person name="Haridas S."/>
            <person name="Hughes K."/>
            <person name="Justo A."/>
            <person name="Karasinski D."/>
            <person name="Kautmanova I."/>
            <person name="Kiss B."/>
            <person name="Kocsube S."/>
            <person name="Kotiranta H."/>
            <person name="LaButti K.M."/>
            <person name="Lechner B.E."/>
            <person name="Liimatainen K."/>
            <person name="Lipzen A."/>
            <person name="Lukacs Z."/>
            <person name="Mihaltcheva S."/>
            <person name="Morgado L.N."/>
            <person name="Niskanen T."/>
            <person name="Noordeloos M.E."/>
            <person name="Ohm R.A."/>
            <person name="Ortiz-Santana B."/>
            <person name="Ovrebo C."/>
            <person name="Racz N."/>
            <person name="Riley R."/>
            <person name="Savchenko A."/>
            <person name="Shiryaev A."/>
            <person name="Soop K."/>
            <person name="Spirin V."/>
            <person name="Szebenyi C."/>
            <person name="Tomsovsky M."/>
            <person name="Tulloss R.E."/>
            <person name="Uehling J."/>
            <person name="Grigoriev I.V."/>
            <person name="Vagvolgyi C."/>
            <person name="Papp T."/>
            <person name="Martin F.M."/>
            <person name="Miettinen O."/>
            <person name="Hibbett D.S."/>
            <person name="Nagy L.G."/>
        </authorList>
    </citation>
    <scope>NUCLEOTIDE SEQUENCE [LARGE SCALE GENOMIC DNA]</scope>
    <source>
        <strain evidence="1 2">CBS 166.37</strain>
    </source>
</reference>
<name>A0A5C3LQX6_9AGAR</name>
<gene>
    <name evidence="1" type="ORF">BDQ12DRAFT_322205</name>
</gene>
<evidence type="ECO:0000313" key="2">
    <source>
        <dbReference type="Proteomes" id="UP000308652"/>
    </source>
</evidence>
<protein>
    <submittedName>
        <fullName evidence="1">Uncharacterized protein</fullName>
    </submittedName>
</protein>
<accession>A0A5C3LQX6</accession>
<evidence type="ECO:0000313" key="1">
    <source>
        <dbReference type="EMBL" id="TFK35225.1"/>
    </source>
</evidence>
<dbReference type="AlphaFoldDB" id="A0A5C3LQX6"/>
<sequence>MLPVRALFIFQNMSTSEYMLFRRRSYTESDMSATLQLQIDSPTAHSGDRRIDYPMSIISHSSSARLSEVVSVIGP</sequence>
<proteinExistence type="predicted"/>
<dbReference type="EMBL" id="ML213623">
    <property type="protein sequence ID" value="TFK35225.1"/>
    <property type="molecule type" value="Genomic_DNA"/>
</dbReference>
<organism evidence="1 2">
    <name type="scientific">Crucibulum laeve</name>
    <dbReference type="NCBI Taxonomy" id="68775"/>
    <lineage>
        <taxon>Eukaryota</taxon>
        <taxon>Fungi</taxon>
        <taxon>Dikarya</taxon>
        <taxon>Basidiomycota</taxon>
        <taxon>Agaricomycotina</taxon>
        <taxon>Agaricomycetes</taxon>
        <taxon>Agaricomycetidae</taxon>
        <taxon>Agaricales</taxon>
        <taxon>Agaricineae</taxon>
        <taxon>Nidulariaceae</taxon>
        <taxon>Crucibulum</taxon>
    </lineage>
</organism>